<reference evidence="3" key="1">
    <citation type="journal article" date="2019" name="Int. J. Syst. Evol. Microbiol.">
        <title>The Global Catalogue of Microorganisms (GCM) 10K type strain sequencing project: providing services to taxonomists for standard genome sequencing and annotation.</title>
        <authorList>
            <consortium name="The Broad Institute Genomics Platform"/>
            <consortium name="The Broad Institute Genome Sequencing Center for Infectious Disease"/>
            <person name="Wu L."/>
            <person name="Ma J."/>
        </authorList>
    </citation>
    <scope>NUCLEOTIDE SEQUENCE [LARGE SCALE GENOMIC DNA]</scope>
    <source>
        <strain evidence="3">JCM 17986</strain>
    </source>
</reference>
<organism evidence="2 3">
    <name type="scientific">Yinghuangia aomiensis</name>
    <dbReference type="NCBI Taxonomy" id="676205"/>
    <lineage>
        <taxon>Bacteria</taxon>
        <taxon>Bacillati</taxon>
        <taxon>Actinomycetota</taxon>
        <taxon>Actinomycetes</taxon>
        <taxon>Kitasatosporales</taxon>
        <taxon>Streptomycetaceae</taxon>
        <taxon>Yinghuangia</taxon>
    </lineage>
</organism>
<dbReference type="EMBL" id="BAABHS010000009">
    <property type="protein sequence ID" value="GAA4963281.1"/>
    <property type="molecule type" value="Genomic_DNA"/>
</dbReference>
<sequence>MSLLIVFAAVLAAAVAATAYVIARRTSPTENPEGLAIERARTSSAERSGGVFGVHGLGAHTTYTLGTEENHKTFG</sequence>
<protein>
    <submittedName>
        <fullName evidence="2">Uncharacterized protein</fullName>
    </submittedName>
</protein>
<comment type="caution">
    <text evidence="2">The sequence shown here is derived from an EMBL/GenBank/DDBJ whole genome shotgun (WGS) entry which is preliminary data.</text>
</comment>
<evidence type="ECO:0000256" key="1">
    <source>
        <dbReference type="SAM" id="SignalP"/>
    </source>
</evidence>
<keyword evidence="3" id="KW-1185">Reference proteome</keyword>
<accession>A0ABP9H7Q7</accession>
<keyword evidence="1" id="KW-0732">Signal</keyword>
<name>A0ABP9H7Q7_9ACTN</name>
<evidence type="ECO:0000313" key="2">
    <source>
        <dbReference type="EMBL" id="GAA4963281.1"/>
    </source>
</evidence>
<feature type="signal peptide" evidence="1">
    <location>
        <begin position="1"/>
        <end position="19"/>
    </location>
</feature>
<feature type="chain" id="PRO_5045510429" evidence="1">
    <location>
        <begin position="20"/>
        <end position="75"/>
    </location>
</feature>
<proteinExistence type="predicted"/>
<dbReference type="RefSeq" id="WP_345675846.1">
    <property type="nucleotide sequence ID" value="NZ_BAABHS010000009.1"/>
</dbReference>
<evidence type="ECO:0000313" key="3">
    <source>
        <dbReference type="Proteomes" id="UP001500466"/>
    </source>
</evidence>
<gene>
    <name evidence="2" type="ORF">GCM10023205_28930</name>
</gene>
<dbReference type="Proteomes" id="UP001500466">
    <property type="component" value="Unassembled WGS sequence"/>
</dbReference>